<dbReference type="EMBL" id="JBHSKG010000007">
    <property type="protein sequence ID" value="MFC5139660.1"/>
    <property type="molecule type" value="Genomic_DNA"/>
</dbReference>
<evidence type="ECO:0000313" key="1">
    <source>
        <dbReference type="EMBL" id="MFC5139660.1"/>
    </source>
</evidence>
<gene>
    <name evidence="1" type="ORF">ACFPK1_15575</name>
</gene>
<proteinExistence type="predicted"/>
<keyword evidence="2" id="KW-1185">Reference proteome</keyword>
<evidence type="ECO:0000313" key="2">
    <source>
        <dbReference type="Proteomes" id="UP001596175"/>
    </source>
</evidence>
<dbReference type="Proteomes" id="UP001596175">
    <property type="component" value="Unassembled WGS sequence"/>
</dbReference>
<organism evidence="1 2">
    <name type="scientific">Actinomycetospora rhizophila</name>
    <dbReference type="NCBI Taxonomy" id="1416876"/>
    <lineage>
        <taxon>Bacteria</taxon>
        <taxon>Bacillati</taxon>
        <taxon>Actinomycetota</taxon>
        <taxon>Actinomycetes</taxon>
        <taxon>Pseudonocardiales</taxon>
        <taxon>Pseudonocardiaceae</taxon>
        <taxon>Actinomycetospora</taxon>
    </lineage>
</organism>
<sequence length="120" mass="12135">MQSVFQAGLASGAPWGRFAYGGAHPGRLPEKLRRVSGVAAPVYAASAVGVATGAGSPALRRAALTGLAAFMAVGTVLNGISRSPGERLVWTPFCAVTAVLAWSARPDQATRATSVITGGR</sequence>
<comment type="caution">
    <text evidence="1">The sequence shown here is derived from an EMBL/GenBank/DDBJ whole genome shotgun (WGS) entry which is preliminary data.</text>
</comment>
<protein>
    <submittedName>
        <fullName evidence="1">Uncharacterized protein</fullName>
    </submittedName>
</protein>
<accession>A0ABV9ZEV1</accession>
<name>A0ABV9ZEV1_9PSEU</name>
<dbReference type="RefSeq" id="WP_378021837.1">
    <property type="nucleotide sequence ID" value="NZ_JBHSKG010000007.1"/>
</dbReference>
<reference evidence="2" key="1">
    <citation type="journal article" date="2019" name="Int. J. Syst. Evol. Microbiol.">
        <title>The Global Catalogue of Microorganisms (GCM) 10K type strain sequencing project: providing services to taxonomists for standard genome sequencing and annotation.</title>
        <authorList>
            <consortium name="The Broad Institute Genomics Platform"/>
            <consortium name="The Broad Institute Genome Sequencing Center for Infectious Disease"/>
            <person name="Wu L."/>
            <person name="Ma J."/>
        </authorList>
    </citation>
    <scope>NUCLEOTIDE SEQUENCE [LARGE SCALE GENOMIC DNA]</scope>
    <source>
        <strain evidence="2">XZYJ18</strain>
    </source>
</reference>